<reference evidence="2" key="1">
    <citation type="submission" date="2015-01" db="EMBL/GenBank/DDBJ databases">
        <authorList>
            <person name="Manzoor Shahid"/>
            <person name="Zubair Saima"/>
        </authorList>
    </citation>
    <scope>NUCLEOTIDE SEQUENCE [LARGE SCALE GENOMIC DNA]</scope>
    <source>
        <strain evidence="2">Sp3</strain>
    </source>
</reference>
<dbReference type="SUPFAM" id="SSF51161">
    <property type="entry name" value="Trimeric LpxA-like enzymes"/>
    <property type="match status" value="1"/>
</dbReference>
<dbReference type="InterPro" id="IPR011004">
    <property type="entry name" value="Trimer_LpxA-like_sf"/>
</dbReference>
<organism evidence="1 2">
    <name type="scientific">Syntrophaceticus schinkii</name>
    <dbReference type="NCBI Taxonomy" id="499207"/>
    <lineage>
        <taxon>Bacteria</taxon>
        <taxon>Bacillati</taxon>
        <taxon>Bacillota</taxon>
        <taxon>Clostridia</taxon>
        <taxon>Thermoanaerobacterales</taxon>
        <taxon>Thermoanaerobacterales Family III. Incertae Sedis</taxon>
        <taxon>Syntrophaceticus</taxon>
    </lineage>
</organism>
<protein>
    <submittedName>
        <fullName evidence="1">Putative acetyltransferase</fullName>
    </submittedName>
</protein>
<name>A0A0B7MD68_9FIRM</name>
<dbReference type="GO" id="GO:0016740">
    <property type="term" value="F:transferase activity"/>
    <property type="evidence" value="ECO:0007669"/>
    <property type="project" value="UniProtKB-KW"/>
</dbReference>
<keyword evidence="1" id="KW-0808">Transferase</keyword>
<keyword evidence="2" id="KW-1185">Reference proteome</keyword>
<evidence type="ECO:0000313" key="2">
    <source>
        <dbReference type="Proteomes" id="UP000046155"/>
    </source>
</evidence>
<evidence type="ECO:0000313" key="1">
    <source>
        <dbReference type="EMBL" id="CEO88025.1"/>
    </source>
</evidence>
<dbReference type="EMBL" id="CDRZ01000046">
    <property type="protein sequence ID" value="CEO88025.1"/>
    <property type="molecule type" value="Genomic_DNA"/>
</dbReference>
<accession>A0A0B7MD68</accession>
<dbReference type="Proteomes" id="UP000046155">
    <property type="component" value="Unassembled WGS sequence"/>
</dbReference>
<gene>
    <name evidence="1" type="ORF">SSCH_140025</name>
</gene>
<proteinExistence type="predicted"/>
<sequence>MDYYNYKGFFGKLKLYFKFLIDWILQTLAHISPHPGLTAAFHRMRGVRIGKCVYIGPRVHIDGDYPQLITIEDFVSIGMNTMIFAHSNPTCSVVIKEKFYPRKVAPTTIKKRSLGSPWLYHFSRGHNWRKQCGWCWKCCYQRC</sequence>
<dbReference type="AlphaFoldDB" id="A0A0B7MD68"/>
<dbReference type="Gene3D" id="2.160.10.10">
    <property type="entry name" value="Hexapeptide repeat proteins"/>
    <property type="match status" value="1"/>
</dbReference>